<dbReference type="RefSeq" id="WP_111960193.1">
    <property type="nucleotide sequence ID" value="NZ_BJYI01000026.1"/>
</dbReference>
<evidence type="ECO:0000313" key="1">
    <source>
        <dbReference type="EMBL" id="GEN74120.1"/>
    </source>
</evidence>
<name>A0A511YFY2_9FLAO</name>
<dbReference type="EMBL" id="BJYI01000026">
    <property type="protein sequence ID" value="GEN74120.1"/>
    <property type="molecule type" value="Genomic_DNA"/>
</dbReference>
<dbReference type="OrthoDB" id="1272618at2"/>
<proteinExistence type="predicted"/>
<dbReference type="Proteomes" id="UP000321150">
    <property type="component" value="Unassembled WGS sequence"/>
</dbReference>
<gene>
    <name evidence="1" type="ORF">CLA01_41920</name>
</gene>
<reference evidence="1 2" key="1">
    <citation type="submission" date="2019-07" db="EMBL/GenBank/DDBJ databases">
        <title>Whole genome shotgun sequence of Chryseobacterium lathyri NBRC 105250.</title>
        <authorList>
            <person name="Hosoyama A."/>
            <person name="Uohara A."/>
            <person name="Ohji S."/>
            <person name="Ichikawa N."/>
        </authorList>
    </citation>
    <scope>NUCLEOTIDE SEQUENCE [LARGE SCALE GENOMIC DNA]</scope>
    <source>
        <strain evidence="1 2">NBRC 105250</strain>
    </source>
</reference>
<accession>A0A511YFY2</accession>
<comment type="caution">
    <text evidence="1">The sequence shown here is derived from an EMBL/GenBank/DDBJ whole genome shotgun (WGS) entry which is preliminary data.</text>
</comment>
<protein>
    <submittedName>
        <fullName evidence="1">Uncharacterized protein</fullName>
    </submittedName>
</protein>
<dbReference type="AlphaFoldDB" id="A0A511YFY2"/>
<sequence>MNVTISEETAKGIISRCEKIESWTASVKAEMNAVLGGVGTAQDQQKKSKAISKADKIQELKMKFHK</sequence>
<organism evidence="1 2">
    <name type="scientific">Chryseobacterium lathyri</name>
    <dbReference type="NCBI Taxonomy" id="395933"/>
    <lineage>
        <taxon>Bacteria</taxon>
        <taxon>Pseudomonadati</taxon>
        <taxon>Bacteroidota</taxon>
        <taxon>Flavobacteriia</taxon>
        <taxon>Flavobacteriales</taxon>
        <taxon>Weeksellaceae</taxon>
        <taxon>Chryseobacterium group</taxon>
        <taxon>Chryseobacterium</taxon>
    </lineage>
</organism>
<evidence type="ECO:0000313" key="2">
    <source>
        <dbReference type="Proteomes" id="UP000321150"/>
    </source>
</evidence>